<keyword evidence="1" id="KW-0175">Coiled coil</keyword>
<keyword evidence="2" id="KW-1133">Transmembrane helix</keyword>
<proteinExistence type="predicted"/>
<organism evidence="4 5">
    <name type="scientific">Blepharisma stoltei</name>
    <dbReference type="NCBI Taxonomy" id="1481888"/>
    <lineage>
        <taxon>Eukaryota</taxon>
        <taxon>Sar</taxon>
        <taxon>Alveolata</taxon>
        <taxon>Ciliophora</taxon>
        <taxon>Postciliodesmatophora</taxon>
        <taxon>Heterotrichea</taxon>
        <taxon>Heterotrichida</taxon>
        <taxon>Blepharismidae</taxon>
        <taxon>Blepharisma</taxon>
    </lineage>
</organism>
<dbReference type="Gene3D" id="1.10.287.70">
    <property type="match status" value="1"/>
</dbReference>
<accession>A0AAU9JMB2</accession>
<evidence type="ECO:0000256" key="1">
    <source>
        <dbReference type="SAM" id="Coils"/>
    </source>
</evidence>
<keyword evidence="2" id="KW-0472">Membrane</keyword>
<gene>
    <name evidence="4" type="ORF">BSTOLATCC_MIC47847</name>
</gene>
<dbReference type="InterPro" id="IPR013099">
    <property type="entry name" value="K_chnl_dom"/>
</dbReference>
<dbReference type="PANTHER" id="PTHR10153">
    <property type="entry name" value="SMALL CONDUCTANCE CALCIUM-ACTIVATED POTASSIUM CHANNEL"/>
    <property type="match status" value="1"/>
</dbReference>
<evidence type="ECO:0000313" key="4">
    <source>
        <dbReference type="EMBL" id="CAG9329011.1"/>
    </source>
</evidence>
<sequence length="437" mass="50450">MSKYTLKDVLIKKSGNKGVSTSEAIFNEWRSCELLSGFFSLIGLAAATLDYEFSYSPTRTHDNCEEDLGRVEYFREMTCVTTFASFFFLVQRDSKKALLDKYLMTVEPEYKITVWNFPVVIKRKIKKTFSMSRTIEFILLFIFPYPYINASIYLPYRYNYETIEICYNLSELLYIFMIVRLIFIYRAIINYTPYQNHLARTFCLNNNAKANVRFVFKCLVAQHPMVAILFLLVIPSMIICGCLMRIFERPLIDISHQDFQNPLSGIWCMFAAMSSVGYGDFYPISYFGRTMAVIGYSLGTVFLSLFIIVIQKYASFSTNESNSFASIYKAQAAADTIQAGLIYFGCKNKLGKKHQITKDSYESLREKIVELKKNRENITEMGGAGDEFIVAIKEKVDKLTDHMDKMEKLCGRIIKHAKSQKSLEEQKDQDTSIILNK</sequence>
<dbReference type="Proteomes" id="UP001162131">
    <property type="component" value="Unassembled WGS sequence"/>
</dbReference>
<dbReference type="Pfam" id="PF07885">
    <property type="entry name" value="Ion_trans_2"/>
    <property type="match status" value="1"/>
</dbReference>
<feature type="transmembrane region" description="Helical" evidence="2">
    <location>
        <begin position="134"/>
        <end position="152"/>
    </location>
</feature>
<feature type="transmembrane region" description="Helical" evidence="2">
    <location>
        <begin position="226"/>
        <end position="247"/>
    </location>
</feature>
<dbReference type="GO" id="GO:0016286">
    <property type="term" value="F:small conductance calcium-activated potassium channel activity"/>
    <property type="evidence" value="ECO:0007669"/>
    <property type="project" value="InterPro"/>
</dbReference>
<protein>
    <recommendedName>
        <fullName evidence="3">Potassium channel domain-containing protein</fullName>
    </recommendedName>
</protein>
<dbReference type="AlphaFoldDB" id="A0AAU9JMB2"/>
<keyword evidence="2" id="KW-0812">Transmembrane</keyword>
<dbReference type="EMBL" id="CAJZBQ010000047">
    <property type="protein sequence ID" value="CAG9329011.1"/>
    <property type="molecule type" value="Genomic_DNA"/>
</dbReference>
<dbReference type="InterPro" id="IPR015449">
    <property type="entry name" value="K_chnl_Ca-activ_SK"/>
</dbReference>
<evidence type="ECO:0000259" key="3">
    <source>
        <dbReference type="Pfam" id="PF07885"/>
    </source>
</evidence>
<dbReference type="GO" id="GO:0016020">
    <property type="term" value="C:membrane"/>
    <property type="evidence" value="ECO:0007669"/>
    <property type="project" value="InterPro"/>
</dbReference>
<feature type="transmembrane region" description="Helical" evidence="2">
    <location>
        <begin position="172"/>
        <end position="189"/>
    </location>
</feature>
<comment type="caution">
    <text evidence="4">The sequence shown here is derived from an EMBL/GenBank/DDBJ whole genome shotgun (WGS) entry which is preliminary data.</text>
</comment>
<name>A0AAU9JMB2_9CILI</name>
<evidence type="ECO:0000313" key="5">
    <source>
        <dbReference type="Proteomes" id="UP001162131"/>
    </source>
</evidence>
<reference evidence="4" key="1">
    <citation type="submission" date="2021-09" db="EMBL/GenBank/DDBJ databases">
        <authorList>
            <consortium name="AG Swart"/>
            <person name="Singh M."/>
            <person name="Singh A."/>
            <person name="Seah K."/>
            <person name="Emmerich C."/>
        </authorList>
    </citation>
    <scope>NUCLEOTIDE SEQUENCE</scope>
    <source>
        <strain evidence="4">ATCC30299</strain>
    </source>
</reference>
<keyword evidence="5" id="KW-1185">Reference proteome</keyword>
<feature type="transmembrane region" description="Helical" evidence="2">
    <location>
        <begin position="293"/>
        <end position="314"/>
    </location>
</feature>
<feature type="domain" description="Potassium channel" evidence="3">
    <location>
        <begin position="257"/>
        <end position="313"/>
    </location>
</feature>
<feature type="coiled-coil region" evidence="1">
    <location>
        <begin position="354"/>
        <end position="409"/>
    </location>
</feature>
<feature type="transmembrane region" description="Helical" evidence="2">
    <location>
        <begin position="259"/>
        <end position="281"/>
    </location>
</feature>
<evidence type="ECO:0000256" key="2">
    <source>
        <dbReference type="SAM" id="Phobius"/>
    </source>
</evidence>
<dbReference type="SUPFAM" id="SSF81324">
    <property type="entry name" value="Voltage-gated potassium channels"/>
    <property type="match status" value="1"/>
</dbReference>